<evidence type="ECO:0000313" key="4">
    <source>
        <dbReference type="Proteomes" id="UP000520156"/>
    </source>
</evidence>
<organism evidence="3 4">
    <name type="scientific">Novosphingobium aerophilum</name>
    <dbReference type="NCBI Taxonomy" id="2839843"/>
    <lineage>
        <taxon>Bacteria</taxon>
        <taxon>Pseudomonadati</taxon>
        <taxon>Pseudomonadota</taxon>
        <taxon>Alphaproteobacteria</taxon>
        <taxon>Sphingomonadales</taxon>
        <taxon>Sphingomonadaceae</taxon>
        <taxon>Novosphingobium</taxon>
    </lineage>
</organism>
<dbReference type="InterPro" id="IPR025117">
    <property type="entry name" value="DUF4037"/>
</dbReference>
<dbReference type="GO" id="GO:0016779">
    <property type="term" value="F:nucleotidyltransferase activity"/>
    <property type="evidence" value="ECO:0007669"/>
    <property type="project" value="InterPro"/>
</dbReference>
<dbReference type="InterPro" id="IPR043519">
    <property type="entry name" value="NT_sf"/>
</dbReference>
<dbReference type="Proteomes" id="UP000520156">
    <property type="component" value="Unassembled WGS sequence"/>
</dbReference>
<feature type="domain" description="DUF4037" evidence="2">
    <location>
        <begin position="146"/>
        <end position="225"/>
    </location>
</feature>
<reference evidence="3 4" key="1">
    <citation type="submission" date="2020-08" db="EMBL/GenBank/DDBJ databases">
        <title>The genome sequence of Novosphingobium flavum 4Y4.</title>
        <authorList>
            <person name="Liu Y."/>
        </authorList>
    </citation>
    <scope>NUCLEOTIDE SEQUENCE [LARGE SCALE GENOMIC DNA]</scope>
    <source>
        <strain evidence="3 4">4Y4</strain>
    </source>
</reference>
<dbReference type="Pfam" id="PF01909">
    <property type="entry name" value="NTP_transf_2"/>
    <property type="match status" value="1"/>
</dbReference>
<dbReference type="CDD" id="cd05403">
    <property type="entry name" value="NT_KNTase_like"/>
    <property type="match status" value="1"/>
</dbReference>
<dbReference type="AlphaFoldDB" id="A0A7X1KCP0"/>
<dbReference type="SUPFAM" id="SSF81301">
    <property type="entry name" value="Nucleotidyltransferase"/>
    <property type="match status" value="1"/>
</dbReference>
<evidence type="ECO:0000259" key="2">
    <source>
        <dbReference type="Pfam" id="PF13228"/>
    </source>
</evidence>
<accession>A0A7X1KCP0</accession>
<keyword evidence="4" id="KW-1185">Reference proteome</keyword>
<dbReference type="RefSeq" id="WP_185683902.1">
    <property type="nucleotide sequence ID" value="NZ_JACLAU010000020.1"/>
</dbReference>
<dbReference type="Gene3D" id="3.30.460.10">
    <property type="entry name" value="Beta Polymerase, domain 2"/>
    <property type="match status" value="1"/>
</dbReference>
<feature type="domain" description="Polymerase nucleotidyl transferase" evidence="1">
    <location>
        <begin position="14"/>
        <end position="57"/>
    </location>
</feature>
<evidence type="ECO:0000259" key="1">
    <source>
        <dbReference type="Pfam" id="PF01909"/>
    </source>
</evidence>
<gene>
    <name evidence="3" type="ORF">H7F49_12315</name>
</gene>
<dbReference type="EMBL" id="JACLAU010000020">
    <property type="protein sequence ID" value="MBC2652488.1"/>
    <property type="molecule type" value="Genomic_DNA"/>
</dbReference>
<dbReference type="InterPro" id="IPR002934">
    <property type="entry name" value="Polymerase_NTP_transf_dom"/>
</dbReference>
<dbReference type="Pfam" id="PF13228">
    <property type="entry name" value="DUF4037"/>
    <property type="match status" value="1"/>
</dbReference>
<proteinExistence type="predicted"/>
<keyword evidence="3" id="KW-0808">Transferase</keyword>
<evidence type="ECO:0000313" key="3">
    <source>
        <dbReference type="EMBL" id="MBC2652488.1"/>
    </source>
</evidence>
<name>A0A7X1KCP0_9SPHN</name>
<protein>
    <submittedName>
        <fullName evidence="3">Nucleotidyltransferase domain-containing protein</fullName>
    </submittedName>
</protein>
<sequence length="291" mass="31500">MKQLTAPQMAIIARVVDELRGLTGVEAIVLGGSHARGRARPDSDIDIGLYYRPESPFSIDEVRRIASCLNDMPDPVVSGILDWGRWVDGGAWLTIEGQRVDLLYRSLAMVEATLAEAQAGRFQIDYEQQPPFGFFGPTLLGEVAIAQPLHDPRRILADLKAEVSPMPEALADAVIQNRLWSVEFGLAAFAGKYAANGDVHGVAGCVSRFAQALVLTLFALNRAYPLNDKTTLSEIEAFTIGPKGFGPRLRMILANVGSTPETLAASVNAIGALFEDVRALAGPRYAPTWRV</sequence>
<comment type="caution">
    <text evidence="3">The sequence shown here is derived from an EMBL/GenBank/DDBJ whole genome shotgun (WGS) entry which is preliminary data.</text>
</comment>